<gene>
    <name evidence="1" type="ORF">HJG54_19935</name>
</gene>
<evidence type="ECO:0000313" key="1">
    <source>
        <dbReference type="EMBL" id="WNZ24896.1"/>
    </source>
</evidence>
<accession>A0AA96WNC9</accession>
<organism evidence="1">
    <name type="scientific">Leptolyngbya sp. NK1-12</name>
    <dbReference type="NCBI Taxonomy" id="2547451"/>
    <lineage>
        <taxon>Bacteria</taxon>
        <taxon>Bacillati</taxon>
        <taxon>Cyanobacteriota</taxon>
        <taxon>Cyanophyceae</taxon>
        <taxon>Leptolyngbyales</taxon>
        <taxon>Leptolyngbyaceae</taxon>
        <taxon>Leptolyngbya group</taxon>
        <taxon>Leptolyngbya</taxon>
    </lineage>
</organism>
<proteinExistence type="predicted"/>
<dbReference type="AlphaFoldDB" id="A0AA96WNC9"/>
<dbReference type="EMBL" id="CP053586">
    <property type="protein sequence ID" value="WNZ24896.1"/>
    <property type="molecule type" value="Genomic_DNA"/>
</dbReference>
<protein>
    <submittedName>
        <fullName evidence="1">Uncharacterized protein</fullName>
    </submittedName>
</protein>
<reference evidence="1" key="1">
    <citation type="submission" date="2020-05" db="EMBL/GenBank/DDBJ databases">
        <authorList>
            <person name="Zhu T."/>
            <person name="Keshari N."/>
            <person name="Lu X."/>
        </authorList>
    </citation>
    <scope>NUCLEOTIDE SEQUENCE</scope>
    <source>
        <strain evidence="1">NK1-12</strain>
    </source>
</reference>
<name>A0AA96WNC9_9CYAN</name>
<sequence length="59" mass="6505">MKSSLKPLPVPPSMVASSTTSQFEVVQFQQSVDRAIAQYYGAGPQFATTFRGWQMNLGH</sequence>
<dbReference type="RefSeq" id="WP_316430899.1">
    <property type="nucleotide sequence ID" value="NZ_CP053586.1"/>
</dbReference>